<sequence length="539" mass="62378">MADPYKIQASKLFSDFYHNEQVFSPEKVLNSAIYILENGEPFRDLVLEFFTTLFHECCQQYCSLNVCLKNDLKPTNTRMTVLMQFIDALNESPINTLSKYRNEELIKTEPMEINDDCPSSPPKESSKNFDKEDLSFGNRVQNDLMVVMNLIDKQMPRIAETFLNLLKRDHLNGNHQHVQISDWALTLAINISLDNNYLIDKSNEMSSSLTKALNFWKPCSFMQVLLQIILDSIKMIEPATLINRILKYSPTSDWILANLLTAMSDNGLLTKYLELLINHSSSLATIYILSYVSEHNPYAIANCSKSNIPFLLNLCTNSKPLLDLLAQDIVKNVDVQTMNEFAELNTFDELNSNILYCILNAPNAFELLKISFNLIVDSNSSEKLIAKLLNILELMVKKIHSTIPLTNHFMPTNRIDFLPHHHQQRQCTSILENLSVQRKDTNYLLSILRNHIQELVHYYFYTRNIQLKKIQMKLVNLTCINYGREFIVEMFHYLMNLPQQPAINILNYQNPKLNNQFVSLLNSLRIDSGYEVYDCIKET</sequence>
<gene>
    <name evidence="3" type="ORF">BLA29_004444</name>
</gene>
<name>A0A1Y3AZF3_EURMA</name>
<dbReference type="Proteomes" id="UP000194236">
    <property type="component" value="Unassembled WGS sequence"/>
</dbReference>
<evidence type="ECO:0000313" key="3">
    <source>
        <dbReference type="EMBL" id="OTF73919.1"/>
    </source>
</evidence>
<dbReference type="OrthoDB" id="69088at2759"/>
<dbReference type="EMBL" id="MUJZ01049469">
    <property type="protein sequence ID" value="OTF73919.1"/>
    <property type="molecule type" value="Genomic_DNA"/>
</dbReference>
<evidence type="ECO:0000313" key="4">
    <source>
        <dbReference type="Proteomes" id="UP000194236"/>
    </source>
</evidence>
<accession>A0A1Y3AZF3</accession>
<protein>
    <recommendedName>
        <fullName evidence="2">Integrator complex subunit 5 N-terminal domain-containing protein</fullName>
    </recommendedName>
</protein>
<feature type="domain" description="Integrator complex subunit 5 N-terminal" evidence="2">
    <location>
        <begin position="13"/>
        <end position="264"/>
    </location>
</feature>
<evidence type="ECO:0000256" key="1">
    <source>
        <dbReference type="SAM" id="MobiDB-lite"/>
    </source>
</evidence>
<proteinExistence type="predicted"/>
<dbReference type="AlphaFoldDB" id="A0A1Y3AZF3"/>
<comment type="caution">
    <text evidence="3">The sequence shown here is derived from an EMBL/GenBank/DDBJ whole genome shotgun (WGS) entry which is preliminary data.</text>
</comment>
<keyword evidence="4" id="KW-1185">Reference proteome</keyword>
<dbReference type="Pfam" id="PF14837">
    <property type="entry name" value="INTS5_N"/>
    <property type="match status" value="1"/>
</dbReference>
<evidence type="ECO:0000259" key="2">
    <source>
        <dbReference type="Pfam" id="PF14837"/>
    </source>
</evidence>
<reference evidence="3 4" key="1">
    <citation type="submission" date="2017-03" db="EMBL/GenBank/DDBJ databases">
        <title>Genome Survey of Euroglyphus maynei.</title>
        <authorList>
            <person name="Arlian L.G."/>
            <person name="Morgan M.S."/>
            <person name="Rider S.D."/>
        </authorList>
    </citation>
    <scope>NUCLEOTIDE SEQUENCE [LARGE SCALE GENOMIC DNA]</scope>
    <source>
        <strain evidence="3">Arlian Lab</strain>
        <tissue evidence="3">Whole body</tissue>
    </source>
</reference>
<feature type="region of interest" description="Disordered" evidence="1">
    <location>
        <begin position="110"/>
        <end position="132"/>
    </location>
</feature>
<feature type="non-terminal residue" evidence="3">
    <location>
        <position position="539"/>
    </location>
</feature>
<organism evidence="3 4">
    <name type="scientific">Euroglyphus maynei</name>
    <name type="common">Mayne's house dust mite</name>
    <dbReference type="NCBI Taxonomy" id="6958"/>
    <lineage>
        <taxon>Eukaryota</taxon>
        <taxon>Metazoa</taxon>
        <taxon>Ecdysozoa</taxon>
        <taxon>Arthropoda</taxon>
        <taxon>Chelicerata</taxon>
        <taxon>Arachnida</taxon>
        <taxon>Acari</taxon>
        <taxon>Acariformes</taxon>
        <taxon>Sarcoptiformes</taxon>
        <taxon>Astigmata</taxon>
        <taxon>Psoroptidia</taxon>
        <taxon>Analgoidea</taxon>
        <taxon>Pyroglyphidae</taxon>
        <taxon>Pyroglyphinae</taxon>
        <taxon>Euroglyphus</taxon>
    </lineage>
</organism>
<dbReference type="InterPro" id="IPR029445">
    <property type="entry name" value="INTS5_N"/>
</dbReference>